<keyword evidence="9" id="KW-1185">Reference proteome</keyword>
<dbReference type="Gene3D" id="3.40.1050.10">
    <property type="entry name" value="Carbonic anhydrase"/>
    <property type="match status" value="1"/>
</dbReference>
<dbReference type="CDD" id="cd00884">
    <property type="entry name" value="beta_CA_cladeB"/>
    <property type="match status" value="1"/>
</dbReference>
<evidence type="ECO:0000256" key="1">
    <source>
        <dbReference type="ARBA" id="ARBA00006217"/>
    </source>
</evidence>
<dbReference type="SMART" id="SM00947">
    <property type="entry name" value="Pro_CA"/>
    <property type="match status" value="1"/>
</dbReference>
<protein>
    <recommendedName>
        <fullName evidence="2">carbonic anhydrase</fullName>
        <ecNumber evidence="2">4.2.1.1</ecNumber>
    </recommendedName>
</protein>
<evidence type="ECO:0000256" key="2">
    <source>
        <dbReference type="ARBA" id="ARBA00012925"/>
    </source>
</evidence>
<comment type="similarity">
    <text evidence="1">Belongs to the beta-class carbonic anhydrase family.</text>
</comment>
<reference evidence="8 9" key="1">
    <citation type="submission" date="2018-12" db="EMBL/GenBank/DDBJ databases">
        <authorList>
            <person name="Kim S.-J."/>
            <person name="Jung G.-Y."/>
        </authorList>
    </citation>
    <scope>NUCLEOTIDE SEQUENCE [LARGE SCALE GENOMIC DNA]</scope>
    <source>
        <strain evidence="8 9">03SU3-P</strain>
    </source>
</reference>
<dbReference type="GO" id="GO:0004089">
    <property type="term" value="F:carbonate dehydratase activity"/>
    <property type="evidence" value="ECO:0007669"/>
    <property type="project" value="UniProtKB-EC"/>
</dbReference>
<dbReference type="InterPro" id="IPR045066">
    <property type="entry name" value="Beta_CA_cladeB"/>
</dbReference>
<dbReference type="OrthoDB" id="9797527at2"/>
<dbReference type="EC" id="4.2.1.1" evidence="2"/>
<gene>
    <name evidence="8" type="ORF">D7D48_04615</name>
</gene>
<evidence type="ECO:0000256" key="5">
    <source>
        <dbReference type="ARBA" id="ARBA00023239"/>
    </source>
</evidence>
<dbReference type="Proteomes" id="UP000268553">
    <property type="component" value="Unassembled WGS sequence"/>
</dbReference>
<sequence length="207" mass="22394">MPEFAVFVQGYQRFKSDAYVRQKARYDALASDGQSPPIMIISCCDSRVDPATVFDTTPGQVFALRNVANLVPPYETGGGLHGVSAAIEFGVLGLEVRHIVVLGHAQCGGIKASLDGGDLGEAGYSFIDSWVDIVRPARDKVLASASQDPQRDLELEAIRVSLANLRSFPFIAAREKSGQLKLHGAYFGISDGNLYVLNDKNDSFEVQ</sequence>
<dbReference type="SUPFAM" id="SSF53056">
    <property type="entry name" value="beta-carbonic anhydrase, cab"/>
    <property type="match status" value="1"/>
</dbReference>
<keyword evidence="5" id="KW-0456">Lyase</keyword>
<feature type="binding site" evidence="7">
    <location>
        <position position="45"/>
    </location>
    <ligand>
        <name>Zn(2+)</name>
        <dbReference type="ChEBI" id="CHEBI:29105"/>
    </ligand>
</feature>
<evidence type="ECO:0000256" key="7">
    <source>
        <dbReference type="PIRSR" id="PIRSR601765-1"/>
    </source>
</evidence>
<evidence type="ECO:0000256" key="3">
    <source>
        <dbReference type="ARBA" id="ARBA00022723"/>
    </source>
</evidence>
<feature type="binding site" evidence="7">
    <location>
        <position position="104"/>
    </location>
    <ligand>
        <name>Zn(2+)</name>
        <dbReference type="ChEBI" id="CHEBI:29105"/>
    </ligand>
</feature>
<evidence type="ECO:0000256" key="6">
    <source>
        <dbReference type="ARBA" id="ARBA00048348"/>
    </source>
</evidence>
<comment type="cofactor">
    <cofactor evidence="7">
        <name>Zn(2+)</name>
        <dbReference type="ChEBI" id="CHEBI:29105"/>
    </cofactor>
    <text evidence="7">Binds 1 zinc ion per subunit.</text>
</comment>
<dbReference type="PANTHER" id="PTHR11002">
    <property type="entry name" value="CARBONIC ANHYDRASE"/>
    <property type="match status" value="1"/>
</dbReference>
<dbReference type="PANTHER" id="PTHR11002:SF76">
    <property type="entry name" value="CARBONIC ANHYDRASE"/>
    <property type="match status" value="1"/>
</dbReference>
<dbReference type="Pfam" id="PF00484">
    <property type="entry name" value="Pro_CA"/>
    <property type="match status" value="1"/>
</dbReference>
<comment type="catalytic activity">
    <reaction evidence="6">
        <text>hydrogencarbonate + H(+) = CO2 + H2O</text>
        <dbReference type="Rhea" id="RHEA:10748"/>
        <dbReference type="ChEBI" id="CHEBI:15377"/>
        <dbReference type="ChEBI" id="CHEBI:15378"/>
        <dbReference type="ChEBI" id="CHEBI:16526"/>
        <dbReference type="ChEBI" id="CHEBI:17544"/>
        <dbReference type="EC" id="4.2.1.1"/>
    </reaction>
</comment>
<evidence type="ECO:0000313" key="8">
    <source>
        <dbReference type="EMBL" id="RRQ52157.1"/>
    </source>
</evidence>
<name>A0A3R8S5B1_9SPHN</name>
<evidence type="ECO:0000313" key="9">
    <source>
        <dbReference type="Proteomes" id="UP000268553"/>
    </source>
</evidence>
<dbReference type="RefSeq" id="WP_125230173.1">
    <property type="nucleotide sequence ID" value="NZ_RWJI01000001.1"/>
</dbReference>
<feature type="binding site" evidence="7">
    <location>
        <position position="43"/>
    </location>
    <ligand>
        <name>Zn(2+)</name>
        <dbReference type="ChEBI" id="CHEBI:29105"/>
    </ligand>
</feature>
<keyword evidence="4 7" id="KW-0862">Zinc</keyword>
<keyword evidence="3 7" id="KW-0479">Metal-binding</keyword>
<dbReference type="GO" id="GO:0008270">
    <property type="term" value="F:zinc ion binding"/>
    <property type="evidence" value="ECO:0007669"/>
    <property type="project" value="InterPro"/>
</dbReference>
<feature type="binding site" evidence="7">
    <location>
        <position position="107"/>
    </location>
    <ligand>
        <name>Zn(2+)</name>
        <dbReference type="ChEBI" id="CHEBI:29105"/>
    </ligand>
</feature>
<accession>A0A3R8S5B1</accession>
<proteinExistence type="inferred from homology"/>
<comment type="caution">
    <text evidence="8">The sequence shown here is derived from an EMBL/GenBank/DDBJ whole genome shotgun (WGS) entry which is preliminary data.</text>
</comment>
<dbReference type="InterPro" id="IPR036874">
    <property type="entry name" value="Carbonic_anhydrase_sf"/>
</dbReference>
<dbReference type="InterPro" id="IPR001765">
    <property type="entry name" value="Carbonic_anhydrase"/>
</dbReference>
<organism evidence="8 9">
    <name type="scientific">Sphingorhabdus wooponensis</name>
    <dbReference type="NCBI Taxonomy" id="940136"/>
    <lineage>
        <taxon>Bacteria</taxon>
        <taxon>Pseudomonadati</taxon>
        <taxon>Pseudomonadota</taxon>
        <taxon>Alphaproteobacteria</taxon>
        <taxon>Sphingomonadales</taxon>
        <taxon>Sphingomonadaceae</taxon>
        <taxon>Sphingorhabdus</taxon>
    </lineage>
</organism>
<evidence type="ECO:0000256" key="4">
    <source>
        <dbReference type="ARBA" id="ARBA00022833"/>
    </source>
</evidence>
<dbReference type="EMBL" id="RWJI01000001">
    <property type="protein sequence ID" value="RRQ52157.1"/>
    <property type="molecule type" value="Genomic_DNA"/>
</dbReference>
<dbReference type="AlphaFoldDB" id="A0A3R8S5B1"/>